<reference evidence="1 2" key="1">
    <citation type="submission" date="2018-01" db="EMBL/GenBank/DDBJ databases">
        <title>Whole genome sequencing of Histamine producing bacteria.</title>
        <authorList>
            <person name="Butler K."/>
        </authorList>
    </citation>
    <scope>NUCLEOTIDE SEQUENCE [LARGE SCALE GENOMIC DNA]</scope>
    <source>
        <strain evidence="1 2">JCM 12947</strain>
    </source>
</reference>
<evidence type="ECO:0000313" key="1">
    <source>
        <dbReference type="EMBL" id="PSU44516.1"/>
    </source>
</evidence>
<dbReference type="RefSeq" id="WP_107245903.1">
    <property type="nucleotide sequence ID" value="NZ_PYMJ01000049.1"/>
</dbReference>
<organism evidence="1 2">
    <name type="scientific">Photobacterium frigidiphilum</name>
    <dbReference type="NCBI Taxonomy" id="264736"/>
    <lineage>
        <taxon>Bacteria</taxon>
        <taxon>Pseudomonadati</taxon>
        <taxon>Pseudomonadota</taxon>
        <taxon>Gammaproteobacteria</taxon>
        <taxon>Vibrionales</taxon>
        <taxon>Vibrionaceae</taxon>
        <taxon>Photobacterium</taxon>
    </lineage>
</organism>
<proteinExistence type="predicted"/>
<accession>A0A2T3J6Z8</accession>
<dbReference type="EMBL" id="PYMJ01000049">
    <property type="protein sequence ID" value="PSU44516.1"/>
    <property type="molecule type" value="Genomic_DNA"/>
</dbReference>
<keyword evidence="2" id="KW-1185">Reference proteome</keyword>
<dbReference type="Proteomes" id="UP000240987">
    <property type="component" value="Unassembled WGS sequence"/>
</dbReference>
<dbReference type="AlphaFoldDB" id="A0A2T3J6Z8"/>
<evidence type="ECO:0000313" key="2">
    <source>
        <dbReference type="Proteomes" id="UP000240987"/>
    </source>
</evidence>
<protein>
    <submittedName>
        <fullName evidence="1">Uncharacterized protein</fullName>
    </submittedName>
</protein>
<sequence length="156" mass="17543">MKLDVDLSALHSAVARMTLPQITASRTTTVTHSMLKRYHIVHSMEPDSSECAISSALWSSPLIPAVYCLFLAEESEGFHLSTQDIVTLLVRFYGFKRVPLDDTAIEIELYRARDEHCALAADILQQPLLHKEGLSRAIRDCKPIGFESFEDLIARQ</sequence>
<name>A0A2T3J6Z8_9GAMM</name>
<gene>
    <name evidence="1" type="ORF">C9J12_26975</name>
</gene>
<comment type="caution">
    <text evidence="1">The sequence shown here is derived from an EMBL/GenBank/DDBJ whole genome shotgun (WGS) entry which is preliminary data.</text>
</comment>